<dbReference type="EMBL" id="JAUIZM010000005">
    <property type="protein sequence ID" value="KAK1384088.1"/>
    <property type="molecule type" value="Genomic_DNA"/>
</dbReference>
<feature type="transmembrane region" description="Helical" evidence="2">
    <location>
        <begin position="95"/>
        <end position="122"/>
    </location>
</feature>
<feature type="transmembrane region" description="Helical" evidence="2">
    <location>
        <begin position="137"/>
        <end position="160"/>
    </location>
</feature>
<reference evidence="3" key="2">
    <citation type="submission" date="2023-05" db="EMBL/GenBank/DDBJ databases">
        <authorList>
            <person name="Schelkunov M.I."/>
        </authorList>
    </citation>
    <scope>NUCLEOTIDE SEQUENCE</scope>
    <source>
        <strain evidence="3">Hsosn_3</strain>
        <tissue evidence="3">Leaf</tissue>
    </source>
</reference>
<organism evidence="3 4">
    <name type="scientific">Heracleum sosnowskyi</name>
    <dbReference type="NCBI Taxonomy" id="360622"/>
    <lineage>
        <taxon>Eukaryota</taxon>
        <taxon>Viridiplantae</taxon>
        <taxon>Streptophyta</taxon>
        <taxon>Embryophyta</taxon>
        <taxon>Tracheophyta</taxon>
        <taxon>Spermatophyta</taxon>
        <taxon>Magnoliopsida</taxon>
        <taxon>eudicotyledons</taxon>
        <taxon>Gunneridae</taxon>
        <taxon>Pentapetalae</taxon>
        <taxon>asterids</taxon>
        <taxon>campanulids</taxon>
        <taxon>Apiales</taxon>
        <taxon>Apiaceae</taxon>
        <taxon>Apioideae</taxon>
        <taxon>apioid superclade</taxon>
        <taxon>Tordylieae</taxon>
        <taxon>Tordyliinae</taxon>
        <taxon>Heracleum</taxon>
    </lineage>
</organism>
<keyword evidence="2" id="KW-1133">Transmembrane helix</keyword>
<keyword evidence="4" id="KW-1185">Reference proteome</keyword>
<evidence type="ECO:0000313" key="4">
    <source>
        <dbReference type="Proteomes" id="UP001237642"/>
    </source>
</evidence>
<evidence type="ECO:0000256" key="1">
    <source>
        <dbReference type="ARBA" id="ARBA00044504"/>
    </source>
</evidence>
<dbReference type="InterPro" id="IPR036259">
    <property type="entry name" value="MFS_trans_sf"/>
</dbReference>
<sequence>MYEDPIYNATMMDTSPFWDHVIHSLSTIKAPSANHVTKYPIRNPNIPKKMLIMTKISPEICNPPKTYDGDIAMNMNKSSTTAVNTIRVNARLARVVCRVVVLQLTCIVFRAVVLLLFILMAISPSYVLGGLHISGDIFVMISIFFGIFGFLMGYLVTWLAK</sequence>
<evidence type="ECO:0000256" key="2">
    <source>
        <dbReference type="SAM" id="Phobius"/>
    </source>
</evidence>
<name>A0AAD8IGL6_9APIA</name>
<protein>
    <submittedName>
        <fullName evidence="3">Uncharacterized protein</fullName>
    </submittedName>
</protein>
<comment type="caution">
    <text evidence="3">The sequence shown here is derived from an EMBL/GenBank/DDBJ whole genome shotgun (WGS) entry which is preliminary data.</text>
</comment>
<dbReference type="SUPFAM" id="SSF103473">
    <property type="entry name" value="MFS general substrate transporter"/>
    <property type="match status" value="1"/>
</dbReference>
<accession>A0AAD8IGL6</accession>
<gene>
    <name evidence="3" type="ORF">POM88_021823</name>
</gene>
<reference evidence="3" key="1">
    <citation type="submission" date="2023-02" db="EMBL/GenBank/DDBJ databases">
        <title>Genome of toxic invasive species Heracleum sosnowskyi carries increased number of genes despite the absence of recent whole-genome duplications.</title>
        <authorList>
            <person name="Schelkunov M."/>
            <person name="Shtratnikova V."/>
            <person name="Makarenko M."/>
            <person name="Klepikova A."/>
            <person name="Omelchenko D."/>
            <person name="Novikova G."/>
            <person name="Obukhova E."/>
            <person name="Bogdanov V."/>
            <person name="Penin A."/>
            <person name="Logacheva M."/>
        </authorList>
    </citation>
    <scope>NUCLEOTIDE SEQUENCE</scope>
    <source>
        <strain evidence="3">Hsosn_3</strain>
        <tissue evidence="3">Leaf</tissue>
    </source>
</reference>
<dbReference type="Proteomes" id="UP001237642">
    <property type="component" value="Unassembled WGS sequence"/>
</dbReference>
<evidence type="ECO:0000313" key="3">
    <source>
        <dbReference type="EMBL" id="KAK1384088.1"/>
    </source>
</evidence>
<dbReference type="AlphaFoldDB" id="A0AAD8IGL6"/>
<keyword evidence="2" id="KW-0472">Membrane</keyword>
<comment type="similarity">
    <text evidence="1">Belongs to the major facilitator superfamily. Phosphate:H(+) symporter (TC 2.A.1.9) family.</text>
</comment>
<proteinExistence type="inferred from homology"/>
<keyword evidence="2" id="KW-0812">Transmembrane</keyword>